<dbReference type="GO" id="GO:0010045">
    <property type="term" value="P:response to nickel cation"/>
    <property type="evidence" value="ECO:0007669"/>
    <property type="project" value="InterPro"/>
</dbReference>
<dbReference type="InterPro" id="IPR045865">
    <property type="entry name" value="ACT-like_dom_sf"/>
</dbReference>
<accession>A0A521BEV5</accession>
<dbReference type="RefSeq" id="WP_142934363.1">
    <property type="nucleotide sequence ID" value="NZ_FXTM01000005.1"/>
</dbReference>
<dbReference type="SUPFAM" id="SSF55021">
    <property type="entry name" value="ACT-like"/>
    <property type="match status" value="1"/>
</dbReference>
<feature type="binding site" evidence="7">
    <location>
        <position position="91"/>
    </location>
    <ligand>
        <name>Ni(2+)</name>
        <dbReference type="ChEBI" id="CHEBI:49786"/>
    </ligand>
</feature>
<protein>
    <recommendedName>
        <fullName evidence="7">Putative nickel-responsive regulator</fullName>
    </recommendedName>
</protein>
<dbReference type="SUPFAM" id="SSF47598">
    <property type="entry name" value="Ribbon-helix-helix"/>
    <property type="match status" value="1"/>
</dbReference>
<evidence type="ECO:0000256" key="5">
    <source>
        <dbReference type="ARBA" id="ARBA00023125"/>
    </source>
</evidence>
<dbReference type="Proteomes" id="UP000317315">
    <property type="component" value="Unassembled WGS sequence"/>
</dbReference>
<dbReference type="AlphaFoldDB" id="A0A521BEV5"/>
<dbReference type="PANTHER" id="PTHR34719:SF2">
    <property type="entry name" value="NICKEL-RESPONSIVE REGULATOR"/>
    <property type="match status" value="1"/>
</dbReference>
<comment type="similarity">
    <text evidence="1 7">Belongs to the transcriptional regulatory CopG/NikR family.</text>
</comment>
<dbReference type="InterPro" id="IPR027271">
    <property type="entry name" value="Acetolactate_synth/TF_NikR_C"/>
</dbReference>
<dbReference type="PANTHER" id="PTHR34719">
    <property type="entry name" value="NICKEL-RESPONSIVE REGULATOR"/>
    <property type="match status" value="1"/>
</dbReference>
<feature type="binding site" evidence="7">
    <location>
        <position position="97"/>
    </location>
    <ligand>
        <name>Ni(2+)</name>
        <dbReference type="ChEBI" id="CHEBI:49786"/>
    </ligand>
</feature>
<keyword evidence="11" id="KW-1185">Reference proteome</keyword>
<dbReference type="EMBL" id="FXTM01000005">
    <property type="protein sequence ID" value="SMO45481.1"/>
    <property type="molecule type" value="Genomic_DNA"/>
</dbReference>
<keyword evidence="4 7" id="KW-0805">Transcription regulation</keyword>
<dbReference type="CDD" id="cd22231">
    <property type="entry name" value="RHH_NikR_HicB-like"/>
    <property type="match status" value="1"/>
</dbReference>
<feature type="domain" description="Transcription factor NikR nickel binding C-terminal" evidence="9">
    <location>
        <begin position="55"/>
        <end position="130"/>
    </location>
</feature>
<evidence type="ECO:0000256" key="6">
    <source>
        <dbReference type="ARBA" id="ARBA00023163"/>
    </source>
</evidence>
<dbReference type="InterPro" id="IPR010985">
    <property type="entry name" value="Ribbon_hlx_hlx"/>
</dbReference>
<feature type="binding site" evidence="7">
    <location>
        <position position="78"/>
    </location>
    <ligand>
        <name>Ni(2+)</name>
        <dbReference type="ChEBI" id="CHEBI:49786"/>
    </ligand>
</feature>
<feature type="binding site" evidence="7">
    <location>
        <position position="89"/>
    </location>
    <ligand>
        <name>Ni(2+)</name>
        <dbReference type="ChEBI" id="CHEBI:49786"/>
    </ligand>
</feature>
<dbReference type="NCBIfam" id="NF002815">
    <property type="entry name" value="PRK02967.1"/>
    <property type="match status" value="1"/>
</dbReference>
<dbReference type="HAMAP" id="MF_00476">
    <property type="entry name" value="NikR"/>
    <property type="match status" value="1"/>
</dbReference>
<evidence type="ECO:0000256" key="3">
    <source>
        <dbReference type="ARBA" id="ARBA00022723"/>
    </source>
</evidence>
<keyword evidence="6 7" id="KW-0804">Transcription</keyword>
<dbReference type="Gene3D" id="3.30.70.1150">
    <property type="entry name" value="ACT-like. Chain A, domain 2"/>
    <property type="match status" value="1"/>
</dbReference>
<dbReference type="NCBIfam" id="NF003381">
    <property type="entry name" value="PRK04460.1"/>
    <property type="match status" value="1"/>
</dbReference>
<dbReference type="GO" id="GO:0016151">
    <property type="term" value="F:nickel cation binding"/>
    <property type="evidence" value="ECO:0007669"/>
    <property type="project" value="UniProtKB-UniRule"/>
</dbReference>
<dbReference type="GO" id="GO:0003677">
    <property type="term" value="F:DNA binding"/>
    <property type="evidence" value="ECO:0007669"/>
    <property type="project" value="UniProtKB-KW"/>
</dbReference>
<dbReference type="InterPro" id="IPR013321">
    <property type="entry name" value="Arc_rbn_hlx_hlx"/>
</dbReference>
<feature type="domain" description="Ribbon-helix-helix protein CopG" evidence="8">
    <location>
        <begin position="5"/>
        <end position="45"/>
    </location>
</feature>
<organism evidence="10 11">
    <name type="scientific">Balnearium lithotrophicum</name>
    <dbReference type="NCBI Taxonomy" id="223788"/>
    <lineage>
        <taxon>Bacteria</taxon>
        <taxon>Pseudomonadati</taxon>
        <taxon>Aquificota</taxon>
        <taxon>Aquificia</taxon>
        <taxon>Desulfurobacteriales</taxon>
        <taxon>Desulfurobacteriaceae</taxon>
        <taxon>Balnearium</taxon>
    </lineage>
</organism>
<name>A0A521BEV5_9BACT</name>
<dbReference type="InterPro" id="IPR014864">
    <property type="entry name" value="TF_NikR_Ni-bd_C"/>
</dbReference>
<sequence>MGRIVRLTVSLEEKLFEKFEKFIEEKGYLSRSEAIRDLIRAALIEKDLKPESFAFGTITVVYDHHQKDLVDRLTEIEHNYLENIISTMHIHIDHHHCLEVIAVKGRVKEIKELADKITSLKGVKHSKLVFTGIEP</sequence>
<evidence type="ECO:0000256" key="1">
    <source>
        <dbReference type="ARBA" id="ARBA00008478"/>
    </source>
</evidence>
<keyword evidence="2 7" id="KW-0533">Nickel</keyword>
<dbReference type="GO" id="GO:0003700">
    <property type="term" value="F:DNA-binding transcription factor activity"/>
    <property type="evidence" value="ECO:0007669"/>
    <property type="project" value="UniProtKB-UniRule"/>
</dbReference>
<comment type="cofactor">
    <cofactor evidence="7">
        <name>Ni(2+)</name>
        <dbReference type="ChEBI" id="CHEBI:49786"/>
    </cofactor>
    <text evidence="7">Binds 1 nickel ion per subunit.</text>
</comment>
<reference evidence="10 11" key="1">
    <citation type="submission" date="2017-05" db="EMBL/GenBank/DDBJ databases">
        <authorList>
            <person name="Varghese N."/>
            <person name="Submissions S."/>
        </authorList>
    </citation>
    <scope>NUCLEOTIDE SEQUENCE [LARGE SCALE GENOMIC DNA]</scope>
    <source>
        <strain evidence="10 11">DSM 16304</strain>
    </source>
</reference>
<evidence type="ECO:0000256" key="2">
    <source>
        <dbReference type="ARBA" id="ARBA00022596"/>
    </source>
</evidence>
<evidence type="ECO:0000259" key="8">
    <source>
        <dbReference type="Pfam" id="PF01402"/>
    </source>
</evidence>
<dbReference type="InterPro" id="IPR002145">
    <property type="entry name" value="CopG"/>
</dbReference>
<dbReference type="OrthoDB" id="9806294at2"/>
<dbReference type="NCBIfam" id="NF002169">
    <property type="entry name" value="PRK01002.1"/>
    <property type="match status" value="1"/>
</dbReference>
<dbReference type="Pfam" id="PF08753">
    <property type="entry name" value="NikR_C"/>
    <property type="match status" value="1"/>
</dbReference>
<evidence type="ECO:0000259" key="9">
    <source>
        <dbReference type="Pfam" id="PF08753"/>
    </source>
</evidence>
<dbReference type="InterPro" id="IPR022988">
    <property type="entry name" value="Ni_resp_reg_NikR"/>
</dbReference>
<keyword evidence="5 7" id="KW-0238">DNA-binding</keyword>
<comment type="function">
    <text evidence="7">Transcriptional regulator.</text>
</comment>
<dbReference type="Pfam" id="PF01402">
    <property type="entry name" value="RHH_1"/>
    <property type="match status" value="1"/>
</dbReference>
<evidence type="ECO:0000256" key="7">
    <source>
        <dbReference type="HAMAP-Rule" id="MF_00476"/>
    </source>
</evidence>
<dbReference type="InterPro" id="IPR050192">
    <property type="entry name" value="CopG/NikR_regulator"/>
</dbReference>
<evidence type="ECO:0000313" key="10">
    <source>
        <dbReference type="EMBL" id="SMO45481.1"/>
    </source>
</evidence>
<evidence type="ECO:0000313" key="11">
    <source>
        <dbReference type="Proteomes" id="UP000317315"/>
    </source>
</evidence>
<gene>
    <name evidence="10" type="ORF">SAMN06269117_10523</name>
</gene>
<proteinExistence type="inferred from homology"/>
<keyword evidence="3 7" id="KW-0479">Metal-binding</keyword>
<dbReference type="Gene3D" id="1.10.1220.10">
    <property type="entry name" value="Met repressor-like"/>
    <property type="match status" value="1"/>
</dbReference>
<dbReference type="NCBIfam" id="NF001884">
    <property type="entry name" value="PRK00630.1"/>
    <property type="match status" value="1"/>
</dbReference>
<evidence type="ECO:0000256" key="4">
    <source>
        <dbReference type="ARBA" id="ARBA00023015"/>
    </source>
</evidence>